<name>A0A381UCS1_9ZZZZ</name>
<dbReference type="InterPro" id="IPR012156">
    <property type="entry name" value="Cold_shock_CspA"/>
</dbReference>
<dbReference type="FunFam" id="2.40.50.140:FF:000006">
    <property type="entry name" value="Cold shock protein CspC"/>
    <property type="match status" value="1"/>
</dbReference>
<evidence type="ECO:0000256" key="1">
    <source>
        <dbReference type="ARBA" id="ARBA00004496"/>
    </source>
</evidence>
<reference evidence="4" key="1">
    <citation type="submission" date="2018-05" db="EMBL/GenBank/DDBJ databases">
        <authorList>
            <person name="Lanie J.A."/>
            <person name="Ng W.-L."/>
            <person name="Kazmierczak K.M."/>
            <person name="Andrzejewski T.M."/>
            <person name="Davidsen T.M."/>
            <person name="Wayne K.J."/>
            <person name="Tettelin H."/>
            <person name="Glass J.I."/>
            <person name="Rusch D."/>
            <person name="Podicherti R."/>
            <person name="Tsui H.-C.T."/>
            <person name="Winkler M.E."/>
        </authorList>
    </citation>
    <scope>NUCLEOTIDE SEQUENCE</scope>
</reference>
<evidence type="ECO:0000313" key="4">
    <source>
        <dbReference type="EMBL" id="SVA25980.1"/>
    </source>
</evidence>
<keyword evidence="2" id="KW-0963">Cytoplasm</keyword>
<dbReference type="InterPro" id="IPR002059">
    <property type="entry name" value="CSP_DNA-bd"/>
</dbReference>
<dbReference type="GO" id="GO:0005737">
    <property type="term" value="C:cytoplasm"/>
    <property type="evidence" value="ECO:0007669"/>
    <property type="project" value="UniProtKB-SubCell"/>
</dbReference>
<proteinExistence type="predicted"/>
<dbReference type="GO" id="GO:0003676">
    <property type="term" value="F:nucleic acid binding"/>
    <property type="evidence" value="ECO:0007669"/>
    <property type="project" value="InterPro"/>
</dbReference>
<accession>A0A381UCS1</accession>
<dbReference type="InterPro" id="IPR050181">
    <property type="entry name" value="Cold_shock_domain"/>
</dbReference>
<dbReference type="Gene3D" id="2.40.50.140">
    <property type="entry name" value="Nucleic acid-binding proteins"/>
    <property type="match status" value="1"/>
</dbReference>
<dbReference type="PIRSF" id="PIRSF002599">
    <property type="entry name" value="Cold_shock_A"/>
    <property type="match status" value="1"/>
</dbReference>
<gene>
    <name evidence="4" type="ORF">METZ01_LOCUS78834</name>
</gene>
<protein>
    <recommendedName>
        <fullName evidence="3">CSD domain-containing protein</fullName>
    </recommendedName>
</protein>
<dbReference type="PANTHER" id="PTHR11544">
    <property type="entry name" value="COLD SHOCK DOMAIN CONTAINING PROTEINS"/>
    <property type="match status" value="1"/>
</dbReference>
<dbReference type="SUPFAM" id="SSF50249">
    <property type="entry name" value="Nucleic acid-binding proteins"/>
    <property type="match status" value="1"/>
</dbReference>
<feature type="domain" description="CSD" evidence="3">
    <location>
        <begin position="1"/>
        <end position="65"/>
    </location>
</feature>
<dbReference type="Gene3D" id="6.20.370.130">
    <property type="match status" value="1"/>
</dbReference>
<evidence type="ECO:0000259" key="3">
    <source>
        <dbReference type="PROSITE" id="PS51857"/>
    </source>
</evidence>
<sequence>MAQGKVKWFNESKGYGFIESDDGEDCFVHFSEIQSEGFKTLHEGQAVEFEKTMGQKGPQASNVVPK</sequence>
<dbReference type="SMART" id="SM00357">
    <property type="entry name" value="CSP"/>
    <property type="match status" value="1"/>
</dbReference>
<dbReference type="PROSITE" id="PS51857">
    <property type="entry name" value="CSD_2"/>
    <property type="match status" value="1"/>
</dbReference>
<dbReference type="AlphaFoldDB" id="A0A381UCS1"/>
<dbReference type="Pfam" id="PF00313">
    <property type="entry name" value="CSD"/>
    <property type="match status" value="1"/>
</dbReference>
<dbReference type="PRINTS" id="PR00050">
    <property type="entry name" value="COLDSHOCK"/>
</dbReference>
<dbReference type="CDD" id="cd04458">
    <property type="entry name" value="CSP_CDS"/>
    <property type="match status" value="1"/>
</dbReference>
<dbReference type="EMBL" id="UINC01006181">
    <property type="protein sequence ID" value="SVA25980.1"/>
    <property type="molecule type" value="Genomic_DNA"/>
</dbReference>
<dbReference type="InterPro" id="IPR012340">
    <property type="entry name" value="NA-bd_OB-fold"/>
</dbReference>
<organism evidence="4">
    <name type="scientific">marine metagenome</name>
    <dbReference type="NCBI Taxonomy" id="408172"/>
    <lineage>
        <taxon>unclassified sequences</taxon>
        <taxon>metagenomes</taxon>
        <taxon>ecological metagenomes</taxon>
    </lineage>
</organism>
<dbReference type="InterPro" id="IPR011129">
    <property type="entry name" value="CSD"/>
</dbReference>
<evidence type="ECO:0000256" key="2">
    <source>
        <dbReference type="ARBA" id="ARBA00022490"/>
    </source>
</evidence>
<comment type="subcellular location">
    <subcellularLocation>
        <location evidence="1">Cytoplasm</location>
    </subcellularLocation>
</comment>